<organism evidence="1 2">
    <name type="scientific">Parahaliea maris</name>
    <dbReference type="NCBI Taxonomy" id="2716870"/>
    <lineage>
        <taxon>Bacteria</taxon>
        <taxon>Pseudomonadati</taxon>
        <taxon>Pseudomonadota</taxon>
        <taxon>Gammaproteobacteria</taxon>
        <taxon>Cellvibrionales</taxon>
        <taxon>Halieaceae</taxon>
        <taxon>Parahaliea</taxon>
    </lineage>
</organism>
<dbReference type="InterPro" id="IPR008979">
    <property type="entry name" value="Galactose-bd-like_sf"/>
</dbReference>
<proteinExistence type="predicted"/>
<evidence type="ECO:0008006" key="3">
    <source>
        <dbReference type="Google" id="ProtNLM"/>
    </source>
</evidence>
<dbReference type="Gene3D" id="2.60.120.260">
    <property type="entry name" value="Galactose-binding domain-like"/>
    <property type="match status" value="1"/>
</dbReference>
<dbReference type="Pfam" id="PF17132">
    <property type="entry name" value="Glyco_hydro_106"/>
    <property type="match status" value="1"/>
</dbReference>
<comment type="caution">
    <text evidence="1">The sequence shown here is derived from an EMBL/GenBank/DDBJ whole genome shotgun (WGS) entry which is preliminary data.</text>
</comment>
<sequence>MRSRPVRLEVLFLVSLIVTLLTNPSFAQERPSLDPSIPGVLSPKPENSAMFRWWLPAAEVEEAVIIRQLEAVASAQFKGVELCIHMGDTRYPRTRMRDSGWGSTRWNALYKTILKNANRLGLQVDTTISPAWPAAVPSITPEDMAASQELRMGFSEVFSGTYTGELPASRAFSSNIMPPPPGAPGFGEADAGPNNMLREVEEPDRNPERLVAVTAARVIGAEEVEKTVLAAWGDMHHEARTLRKTATLLDSGGMLVVRDPIVDPRTGEYSIRWTPPDDGQWQLFTFWARGTAQQNKEGASTFRPNYVIDHLSKAGAEALMQFWERHLLDAETRQLLRENGGALFEDSLELEYGGLPWTPDLLAEFKRLRGYDLTPYLPLFLDNRVNGLGNDELNLNELGSAEGEYSSLGDRIRNDFREVLTELYISNHLQPLQQWAHSLGLSFRAQAYGLGVDIVRAAMAIPGPDGESLGFGPSVQGDDRFRMIAGGAHLRGGAIVSDEVGAIANEGYRLTWLDMLQWTNKNFAAGANQMVFHGMAYSDSNASRWPGISPFGFGLAGYWGPRNPDWQHIEQLAHYFSRVQAVLQRGVAKVDLAVIHFQYGTSAPVVEDQSLASAGFTYDILTPAALNTVSDQVEQGVLLPGGPAYKAVVVPSQKFLSVESATQLRRLNEHGVKLAFVGETPNQVPFYSDHASQDSELRSIIDTLLRQETVVHVESIDQLPPALNKLEVSPELEFLPPQGGLVSVRRHIDGNDAYFLYNPGTEPLRSHLQLQRRGMVHRVDPWTGAVENLNAESNGHLLISLAPGEATLLFNALATRSKGISEPVVNRSPRYEELDNWSLKVENWQENKATEQSSDTHKSLVDVGTTALVPWKSIRALGEAVSGIGGYRTELQLSEWVTGNRAVLALGSIGDSSSARVHINGRQVPINLFSLEAEIGAYLHQGLNVIEVEITSPLGNRLISEGAITAPPWDATVNVEYEDYGLLGPVSLSLF</sequence>
<dbReference type="SUPFAM" id="SSF49785">
    <property type="entry name" value="Galactose-binding domain-like"/>
    <property type="match status" value="1"/>
</dbReference>
<reference evidence="1 2" key="1">
    <citation type="submission" date="2019-08" db="EMBL/GenBank/DDBJ databases">
        <title>Parahaliea maris sp. nov., isolated from the surface seawater.</title>
        <authorList>
            <person name="Liu Y."/>
        </authorList>
    </citation>
    <scope>NUCLEOTIDE SEQUENCE [LARGE SCALE GENOMIC DNA]</scope>
    <source>
        <strain evidence="1 2">HSLHS9</strain>
    </source>
</reference>
<evidence type="ECO:0000313" key="1">
    <source>
        <dbReference type="EMBL" id="TXS90279.1"/>
    </source>
</evidence>
<accession>A0A5C8ZRC6</accession>
<dbReference type="EMBL" id="VRZA01000008">
    <property type="protein sequence ID" value="TXS90279.1"/>
    <property type="molecule type" value="Genomic_DNA"/>
</dbReference>
<gene>
    <name evidence="1" type="ORF">FV139_18660</name>
</gene>
<dbReference type="PANTHER" id="PTHR36848">
    <property type="entry name" value="DNA-BINDING PROTEIN (PUTATIVE SECRETED PROTEIN)-RELATED"/>
    <property type="match status" value="1"/>
</dbReference>
<protein>
    <recommendedName>
        <fullName evidence="3">Alpha-L-rhamnosidase-like protein</fullName>
    </recommendedName>
</protein>
<keyword evidence="2" id="KW-1185">Reference proteome</keyword>
<dbReference type="Proteomes" id="UP000321039">
    <property type="component" value="Unassembled WGS sequence"/>
</dbReference>
<dbReference type="AlphaFoldDB" id="A0A5C8ZRC6"/>
<name>A0A5C8ZRC6_9GAMM</name>
<dbReference type="PANTHER" id="PTHR36848:SF2">
    <property type="entry name" value="SECRETED PROTEIN"/>
    <property type="match status" value="1"/>
</dbReference>
<dbReference type="InterPro" id="IPR053161">
    <property type="entry name" value="Ulvan_degrading_GH"/>
</dbReference>
<evidence type="ECO:0000313" key="2">
    <source>
        <dbReference type="Proteomes" id="UP000321039"/>
    </source>
</evidence>